<evidence type="ECO:0000313" key="2">
    <source>
        <dbReference type="EMBL" id="ORD96299.1"/>
    </source>
</evidence>
<dbReference type="EMBL" id="LVKB01000103">
    <property type="protein sequence ID" value="ORD96299.1"/>
    <property type="molecule type" value="Genomic_DNA"/>
</dbReference>
<keyword evidence="3" id="KW-1185">Reference proteome</keyword>
<evidence type="ECO:0000256" key="1">
    <source>
        <dbReference type="SAM" id="Phobius"/>
    </source>
</evidence>
<keyword evidence="1" id="KW-0812">Transmembrane</keyword>
<feature type="transmembrane region" description="Helical" evidence="1">
    <location>
        <begin position="7"/>
        <end position="26"/>
    </location>
</feature>
<dbReference type="VEuPathDB" id="MicrosporidiaDB:HERIO_1763"/>
<proteinExistence type="predicted"/>
<dbReference type="Proteomes" id="UP000192356">
    <property type="component" value="Unassembled WGS sequence"/>
</dbReference>
<gene>
    <name evidence="2" type="ORF">HERIO_1763</name>
</gene>
<protein>
    <submittedName>
        <fullName evidence="2">Uncharacterized protein</fullName>
    </submittedName>
</protein>
<feature type="transmembrane region" description="Helical" evidence="1">
    <location>
        <begin position="73"/>
        <end position="89"/>
    </location>
</feature>
<comment type="caution">
    <text evidence="2">The sequence shown here is derived from an EMBL/GenBank/DDBJ whole genome shotgun (WGS) entry which is preliminary data.</text>
</comment>
<keyword evidence="1" id="KW-0472">Membrane</keyword>
<sequence length="185" mass="21597">MFVYYSCLLIQLIINLTLSTVVIVYLTKTKLIYILVFAITVTDITSILVIYRYKLLYERQFISYRYTPSLNRIIIKVAFNLLLLTILYYNLMKESNKHKIIVSGIVHFILLISTLLLIYVKRKSTKRVIRITANRQTFGSVLTDFDKLTKNDIVEVLSVTDTEYRIRNSDGLLSTVDKKNIKLLN</sequence>
<feature type="transmembrane region" description="Helical" evidence="1">
    <location>
        <begin position="101"/>
        <end position="120"/>
    </location>
</feature>
<accession>A0A1X0Q922</accession>
<feature type="transmembrane region" description="Helical" evidence="1">
    <location>
        <begin position="32"/>
        <end position="53"/>
    </location>
</feature>
<evidence type="ECO:0000313" key="3">
    <source>
        <dbReference type="Proteomes" id="UP000192356"/>
    </source>
</evidence>
<name>A0A1X0Q922_9MICR</name>
<dbReference type="VEuPathDB" id="MicrosporidiaDB:A0H76_1636"/>
<keyword evidence="1" id="KW-1133">Transmembrane helix</keyword>
<reference evidence="2 3" key="1">
    <citation type="journal article" date="2017" name="Environ. Microbiol.">
        <title>Decay of the glycolytic pathway and adaptation to intranuclear parasitism within Enterocytozoonidae microsporidia.</title>
        <authorList>
            <person name="Wiredu Boakye D."/>
            <person name="Jaroenlak P."/>
            <person name="Prachumwat A."/>
            <person name="Williams T.A."/>
            <person name="Bateman K.S."/>
            <person name="Itsathitphaisarn O."/>
            <person name="Sritunyalucksana K."/>
            <person name="Paszkiewicz K.H."/>
            <person name="Moore K.A."/>
            <person name="Stentiford G.D."/>
            <person name="Williams B.A."/>
        </authorList>
    </citation>
    <scope>NUCLEOTIDE SEQUENCE [LARGE SCALE GENOMIC DNA]</scope>
    <source>
        <strain evidence="2 3">GB1</strain>
    </source>
</reference>
<organism evidence="2 3">
    <name type="scientific">Hepatospora eriocheir</name>
    <dbReference type="NCBI Taxonomy" id="1081669"/>
    <lineage>
        <taxon>Eukaryota</taxon>
        <taxon>Fungi</taxon>
        <taxon>Fungi incertae sedis</taxon>
        <taxon>Microsporidia</taxon>
        <taxon>Hepatosporidae</taxon>
        <taxon>Hepatospora</taxon>
    </lineage>
</organism>
<dbReference type="AlphaFoldDB" id="A0A1X0Q922"/>